<dbReference type="PANTHER" id="PTHR44688">
    <property type="entry name" value="DNA-BINDING TRANSCRIPTIONAL ACTIVATOR DEVR_DOSR"/>
    <property type="match status" value="1"/>
</dbReference>
<dbReference type="InterPro" id="IPR016032">
    <property type="entry name" value="Sig_transdc_resp-reg_C-effctor"/>
</dbReference>
<dbReference type="PANTHER" id="PTHR44688:SF16">
    <property type="entry name" value="DNA-BINDING TRANSCRIPTIONAL ACTIVATOR DEVR_DOSR"/>
    <property type="match status" value="1"/>
</dbReference>
<organism evidence="5 6">
    <name type="scientific">Agromyces agglutinans</name>
    <dbReference type="NCBI Taxonomy" id="2662258"/>
    <lineage>
        <taxon>Bacteria</taxon>
        <taxon>Bacillati</taxon>
        <taxon>Actinomycetota</taxon>
        <taxon>Actinomycetes</taxon>
        <taxon>Micrococcales</taxon>
        <taxon>Microbacteriaceae</taxon>
        <taxon>Agromyces</taxon>
    </lineage>
</organism>
<dbReference type="RefSeq" id="WP_153684145.1">
    <property type="nucleotide sequence ID" value="NZ_WJIF01000003.1"/>
</dbReference>
<dbReference type="Proteomes" id="UP000431080">
    <property type="component" value="Unassembled WGS sequence"/>
</dbReference>
<dbReference type="SUPFAM" id="SSF46894">
    <property type="entry name" value="C-terminal effector domain of the bipartite response regulators"/>
    <property type="match status" value="1"/>
</dbReference>
<dbReference type="EMBL" id="WJIF01000003">
    <property type="protein sequence ID" value="MRG59704.1"/>
    <property type="molecule type" value="Genomic_DNA"/>
</dbReference>
<keyword evidence="3" id="KW-0804">Transcription</keyword>
<dbReference type="PROSITE" id="PS50043">
    <property type="entry name" value="HTH_LUXR_2"/>
    <property type="match status" value="1"/>
</dbReference>
<dbReference type="SMART" id="SM00421">
    <property type="entry name" value="HTH_LUXR"/>
    <property type="match status" value="1"/>
</dbReference>
<proteinExistence type="predicted"/>
<keyword evidence="6" id="KW-1185">Reference proteome</keyword>
<dbReference type="AlphaFoldDB" id="A0A6I2F5T9"/>
<accession>A0A6I2F5T9</accession>
<dbReference type="GO" id="GO:0003677">
    <property type="term" value="F:DNA binding"/>
    <property type="evidence" value="ECO:0007669"/>
    <property type="project" value="UniProtKB-KW"/>
</dbReference>
<evidence type="ECO:0000256" key="1">
    <source>
        <dbReference type="ARBA" id="ARBA00023015"/>
    </source>
</evidence>
<evidence type="ECO:0000259" key="4">
    <source>
        <dbReference type="PROSITE" id="PS50043"/>
    </source>
</evidence>
<dbReference type="PRINTS" id="PR00038">
    <property type="entry name" value="HTHLUXR"/>
</dbReference>
<dbReference type="InterPro" id="IPR036388">
    <property type="entry name" value="WH-like_DNA-bd_sf"/>
</dbReference>
<dbReference type="InterPro" id="IPR000792">
    <property type="entry name" value="Tscrpt_reg_LuxR_C"/>
</dbReference>
<comment type="caution">
    <text evidence="5">The sequence shown here is derived from an EMBL/GenBank/DDBJ whole genome shotgun (WGS) entry which is preliminary data.</text>
</comment>
<evidence type="ECO:0000256" key="2">
    <source>
        <dbReference type="ARBA" id="ARBA00023125"/>
    </source>
</evidence>
<evidence type="ECO:0000313" key="6">
    <source>
        <dbReference type="Proteomes" id="UP000431080"/>
    </source>
</evidence>
<dbReference type="PROSITE" id="PS00622">
    <property type="entry name" value="HTH_LUXR_1"/>
    <property type="match status" value="1"/>
</dbReference>
<evidence type="ECO:0000256" key="3">
    <source>
        <dbReference type="ARBA" id="ARBA00023163"/>
    </source>
</evidence>
<keyword evidence="2" id="KW-0238">DNA-binding</keyword>
<reference evidence="5 6" key="1">
    <citation type="submission" date="2019-10" db="EMBL/GenBank/DDBJ databases">
        <authorList>
            <person name="Nie G."/>
            <person name="Ming H."/>
            <person name="Yi B."/>
        </authorList>
    </citation>
    <scope>NUCLEOTIDE SEQUENCE [LARGE SCALE GENOMIC DNA]</scope>
    <source>
        <strain evidence="5 6">CFH 90414</strain>
    </source>
</reference>
<keyword evidence="1" id="KW-0805">Transcription regulation</keyword>
<sequence length="513" mass="55274">MGAGERPGRAAELDRARGLARQGATSEAWRIALEVADRAREAGDVAAMARAAVVARPHFEEPDRVRVHALAREALARLPDGEDVLRARLRAQLAATADRWSVRDWPSDAAAALAEAERLGDPDAILSALQAVRLALGDPLRSADWIEIGDRAVDLGIGTGEASAIAWGRMSRMDAFWVEGRRVELENEFSVLSGELGSRLDARTRWQLDLVRAALALHDGAFADARARIDRAVATGTASGVGPAEFFGAVFHGHLIPFLGIVDEADAAVEGFVRRAIDDGLFFAHSWLAEIYAVTDRHDAAGVEWAIIRDRLRDVPRHAPEWLISAIGTVSVCLGQRDLEYAALLYEDLTPYAGLQGTGAAHAPSFGPVSYHLARLADALGDPESAREHAEDALASARSMGSAPYQGLAHVLLARLGPDGAPHRAAAREIARRLDWARLADLADASAQGSAHGGLSAREFEVAGLLAEGLSNREIAVRLFLSERTVETHMRHILEKLAVRSRVQVAAWYRGEV</sequence>
<dbReference type="Pfam" id="PF00196">
    <property type="entry name" value="GerE"/>
    <property type="match status" value="1"/>
</dbReference>
<dbReference type="Gene3D" id="1.10.10.10">
    <property type="entry name" value="Winged helix-like DNA-binding domain superfamily/Winged helix DNA-binding domain"/>
    <property type="match status" value="1"/>
</dbReference>
<gene>
    <name evidence="5" type="ORF">GE115_07450</name>
</gene>
<dbReference type="GO" id="GO:0006355">
    <property type="term" value="P:regulation of DNA-templated transcription"/>
    <property type="evidence" value="ECO:0007669"/>
    <property type="project" value="InterPro"/>
</dbReference>
<name>A0A6I2F5T9_9MICO</name>
<feature type="domain" description="HTH luxR-type" evidence="4">
    <location>
        <begin position="448"/>
        <end position="513"/>
    </location>
</feature>
<protein>
    <recommendedName>
        <fullName evidence="4">HTH luxR-type domain-containing protein</fullName>
    </recommendedName>
</protein>
<dbReference type="CDD" id="cd06170">
    <property type="entry name" value="LuxR_C_like"/>
    <property type="match status" value="1"/>
</dbReference>
<evidence type="ECO:0000313" key="5">
    <source>
        <dbReference type="EMBL" id="MRG59704.1"/>
    </source>
</evidence>